<evidence type="ECO:0000256" key="1">
    <source>
        <dbReference type="SAM" id="SignalP"/>
    </source>
</evidence>
<sequence length="116" mass="12210">MMKIHNNKFLGRKAILISLGILSAFTFNACDAVSEETKNQAEIAVGKVADEISNAVSEESKHDVEVAAGKVADELLTAAKTKTGEVIESTASALKEKAAEFKSTADAPTLNSADQN</sequence>
<dbReference type="Proteomes" id="UP000245523">
    <property type="component" value="Unassembled WGS sequence"/>
</dbReference>
<dbReference type="EMBL" id="QGHD01000013">
    <property type="protein sequence ID" value="PWK99163.1"/>
    <property type="molecule type" value="Genomic_DNA"/>
</dbReference>
<proteinExistence type="predicted"/>
<protein>
    <recommendedName>
        <fullName evidence="4">Lipoprotein</fullName>
    </recommendedName>
</protein>
<keyword evidence="1" id="KW-0732">Signal</keyword>
<evidence type="ECO:0000313" key="2">
    <source>
        <dbReference type="EMBL" id="PWK99163.1"/>
    </source>
</evidence>
<reference evidence="2 3" key="1">
    <citation type="submission" date="2018-05" db="EMBL/GenBank/DDBJ databases">
        <title>Animal gut microbial communities from fecal samples from Wisconsin, USA.</title>
        <authorList>
            <person name="Neumann A."/>
        </authorList>
    </citation>
    <scope>NUCLEOTIDE SEQUENCE [LARGE SCALE GENOMIC DNA]</scope>
    <source>
        <strain evidence="2 3">UWS4</strain>
    </source>
</reference>
<evidence type="ECO:0008006" key="4">
    <source>
        <dbReference type="Google" id="ProtNLM"/>
    </source>
</evidence>
<accession>A0ABX5LK70</accession>
<evidence type="ECO:0000313" key="3">
    <source>
        <dbReference type="Proteomes" id="UP000245523"/>
    </source>
</evidence>
<keyword evidence="3" id="KW-1185">Reference proteome</keyword>
<dbReference type="RefSeq" id="WP_106200028.1">
    <property type="nucleotide sequence ID" value="NZ_JAXEIU010000011.1"/>
</dbReference>
<feature type="signal peptide" evidence="1">
    <location>
        <begin position="1"/>
        <end position="29"/>
    </location>
</feature>
<organism evidence="2 3">
    <name type="scientific">Hallerella porci</name>
    <dbReference type="NCBI Taxonomy" id="1945871"/>
    <lineage>
        <taxon>Bacteria</taxon>
        <taxon>Pseudomonadati</taxon>
        <taxon>Fibrobacterota</taxon>
        <taxon>Fibrobacteria</taxon>
        <taxon>Fibrobacterales</taxon>
        <taxon>Fibrobacteraceae</taxon>
        <taxon>Hallerella</taxon>
    </lineage>
</organism>
<gene>
    <name evidence="2" type="ORF">B0H50_11310</name>
</gene>
<comment type="caution">
    <text evidence="2">The sequence shown here is derived from an EMBL/GenBank/DDBJ whole genome shotgun (WGS) entry which is preliminary data.</text>
</comment>
<name>A0ABX5LK70_9BACT</name>
<feature type="chain" id="PRO_5045186516" description="Lipoprotein" evidence="1">
    <location>
        <begin position="30"/>
        <end position="116"/>
    </location>
</feature>